<dbReference type="Gramene" id="TraesSTA1D03G00529740.1">
    <property type="protein sequence ID" value="TraesSTA1D03G00529740.1"/>
    <property type="gene ID" value="TraesSTA1D03G00529740"/>
</dbReference>
<evidence type="ECO:0000313" key="3">
    <source>
        <dbReference type="Proteomes" id="UP000019116"/>
    </source>
</evidence>
<feature type="region of interest" description="Disordered" evidence="1">
    <location>
        <begin position="51"/>
        <end position="115"/>
    </location>
</feature>
<protein>
    <submittedName>
        <fullName evidence="2">Uncharacterized protein</fullName>
    </submittedName>
</protein>
<dbReference type="Gramene" id="TraesROB_scaffold_023685_01G000300.1">
    <property type="protein sequence ID" value="TraesROB_scaffold_023685_01G000300.1"/>
    <property type="gene ID" value="TraesROB_scaffold_023685_01G000300"/>
</dbReference>
<dbReference type="PANTHER" id="PTHR34193">
    <property type="entry name" value="OS11G0199801 PROTEIN"/>
    <property type="match status" value="1"/>
</dbReference>
<proteinExistence type="predicted"/>
<dbReference type="Gramene" id="TraesWEE_scaffold_007631_01G000300.1">
    <property type="protein sequence ID" value="TraesWEE_scaffold_007631_01G000300.1"/>
    <property type="gene ID" value="TraesWEE_scaffold_007631_01G000300"/>
</dbReference>
<dbReference type="OrthoDB" id="695018at2759"/>
<name>A0A3B5ZXQ0_WHEAT</name>
<dbReference type="Gramene" id="TraesLDM1D03G00533350.1">
    <property type="protein sequence ID" value="TraesLDM1D03G00533350.1"/>
    <property type="gene ID" value="TraesLDM1D03G00533350"/>
</dbReference>
<dbReference type="AlphaFoldDB" id="A0A3B5ZXQ0"/>
<dbReference type="Gramene" id="TraesNOR1D03G00538680.1">
    <property type="protein sequence ID" value="TraesNOR1D03G00538680.1"/>
    <property type="gene ID" value="TraesNOR1D03G00538680"/>
</dbReference>
<dbReference type="Gramene" id="TraesCAD_scaffold_009571_01G000300.1">
    <property type="protein sequence ID" value="TraesCAD_scaffold_009571_01G000300.1"/>
    <property type="gene ID" value="TraesCAD_scaffold_009571_01G000300"/>
</dbReference>
<keyword evidence="3" id="KW-1185">Reference proteome</keyword>
<reference evidence="2" key="2">
    <citation type="submission" date="2018-10" db="UniProtKB">
        <authorList>
            <consortium name="EnsemblPlants"/>
        </authorList>
    </citation>
    <scope>IDENTIFICATION</scope>
</reference>
<dbReference type="GeneID" id="123182446"/>
<dbReference type="Gramene" id="TraesCS1D02G309100.1">
    <property type="protein sequence ID" value="TraesCS1D02G309100.1"/>
    <property type="gene ID" value="TraesCS1D02G309100"/>
</dbReference>
<feature type="compositionally biased region" description="Basic and acidic residues" evidence="1">
    <location>
        <begin position="77"/>
        <end position="86"/>
    </location>
</feature>
<dbReference type="Gramene" id="TraesARI1D03G00536740.1">
    <property type="protein sequence ID" value="TraesARI1D03G00536740.1"/>
    <property type="gene ID" value="TraesARI1D03G00536740"/>
</dbReference>
<sequence>MEALAVAGGKPLSGARARRIARSREEMLGLLADFDGGDGSDRELSFSDLVDAVRPPPNAGHASVSLPAPVGVEAEAAEQRREDAPPSKKQQQAAGKEKRRLRRRPSDNRGSCGGGADGNGVLLNFYVPGLLTRSMTAPRPGPGRGLMPAAGTRQSAPPTVAAGKTRMQASLDIGCWPALWGRGRDHHRNKPV</sequence>
<gene>
    <name evidence="2" type="primary">LOC123182446</name>
</gene>
<dbReference type="Gramene" id="TraesPARA_EIv1.0_0299370.1">
    <property type="protein sequence ID" value="TraesPARA_EIv1.0_0299370.1.CDS"/>
    <property type="gene ID" value="TraesPARA_EIv1.0_0299370"/>
</dbReference>
<evidence type="ECO:0000313" key="2">
    <source>
        <dbReference type="EnsemblPlants" id="TraesCS1D02G309100.1"/>
    </source>
</evidence>
<dbReference type="RefSeq" id="XP_044450941.1">
    <property type="nucleotide sequence ID" value="XM_044595006.1"/>
</dbReference>
<dbReference type="EnsemblPlants" id="TraesCS1D02G309100.1">
    <property type="protein sequence ID" value="TraesCS1D02G309100.1"/>
    <property type="gene ID" value="TraesCS1D02G309100"/>
</dbReference>
<reference evidence="2" key="1">
    <citation type="submission" date="2018-08" db="EMBL/GenBank/DDBJ databases">
        <authorList>
            <person name="Rossello M."/>
        </authorList>
    </citation>
    <scope>NUCLEOTIDE SEQUENCE [LARGE SCALE GENOMIC DNA]</scope>
    <source>
        <strain evidence="2">cv. Chinese Spring</strain>
    </source>
</reference>
<accession>A0A3B5ZXQ0</accession>
<feature type="region of interest" description="Disordered" evidence="1">
    <location>
        <begin position="135"/>
        <end position="165"/>
    </location>
</feature>
<dbReference type="Gramene" id="TraesJUL1D03G00533720.1">
    <property type="protein sequence ID" value="TraesJUL1D03G00533720.1"/>
    <property type="gene ID" value="TraesJUL1D03G00533720"/>
</dbReference>
<dbReference type="Gramene" id="TraesCLE_scaffold_017575_01G000100.1">
    <property type="protein sequence ID" value="TraesCLE_scaffold_017575_01G000100.1"/>
    <property type="gene ID" value="TraesCLE_scaffold_017575_01G000100"/>
</dbReference>
<organism evidence="2">
    <name type="scientific">Triticum aestivum</name>
    <name type="common">Wheat</name>
    <dbReference type="NCBI Taxonomy" id="4565"/>
    <lineage>
        <taxon>Eukaryota</taxon>
        <taxon>Viridiplantae</taxon>
        <taxon>Streptophyta</taxon>
        <taxon>Embryophyta</taxon>
        <taxon>Tracheophyta</taxon>
        <taxon>Spermatophyta</taxon>
        <taxon>Magnoliopsida</taxon>
        <taxon>Liliopsida</taxon>
        <taxon>Poales</taxon>
        <taxon>Poaceae</taxon>
        <taxon>BOP clade</taxon>
        <taxon>Pooideae</taxon>
        <taxon>Triticodae</taxon>
        <taxon>Triticeae</taxon>
        <taxon>Triticinae</taxon>
        <taxon>Triticum</taxon>
    </lineage>
</organism>
<dbReference type="Gramene" id="TraesSYM1D03G00537530.1">
    <property type="protein sequence ID" value="TraesSYM1D03G00537530.1"/>
    <property type="gene ID" value="TraesSYM1D03G00537530"/>
</dbReference>
<dbReference type="PANTHER" id="PTHR34193:SF21">
    <property type="entry name" value="OS05G0493200 PROTEIN"/>
    <property type="match status" value="1"/>
</dbReference>
<dbReference type="Gramene" id="TraesLAC1D03G00534080.1">
    <property type="protein sequence ID" value="TraesLAC1D03G00534080.1"/>
    <property type="gene ID" value="TraesLAC1D03G00534080"/>
</dbReference>
<evidence type="ECO:0000256" key="1">
    <source>
        <dbReference type="SAM" id="MobiDB-lite"/>
    </source>
</evidence>
<dbReference type="Gramene" id="TraesJAG1D03G00530400.1">
    <property type="protein sequence ID" value="TraesJAG1D03G00530400.1"/>
    <property type="gene ID" value="TraesJAG1D03G00530400"/>
</dbReference>
<dbReference type="Gramene" id="TraesRN1D0100781000.1">
    <property type="protein sequence ID" value="TraesRN1D0100781000.1"/>
    <property type="gene ID" value="TraesRN1D0100781000"/>
</dbReference>
<dbReference type="Proteomes" id="UP000019116">
    <property type="component" value="Chromosome 1D"/>
</dbReference>
<dbReference type="Gramene" id="TraesCS1D03G0735400.1">
    <property type="protein sequence ID" value="TraesCS1D03G0735400.1.CDS"/>
    <property type="gene ID" value="TraesCS1D03G0735400"/>
</dbReference>
<dbReference type="Gramene" id="TraesMAC1D03G00530110.1">
    <property type="protein sequence ID" value="TraesMAC1D03G00530110.1"/>
    <property type="gene ID" value="TraesMAC1D03G00530110"/>
</dbReference>